<dbReference type="AlphaFoldDB" id="A0A1V4L178"/>
<keyword evidence="5 11" id="KW-0328">Glycosyltransferase</keyword>
<evidence type="ECO:0000256" key="7">
    <source>
        <dbReference type="ARBA" id="ARBA00023056"/>
    </source>
</evidence>
<keyword evidence="13" id="KW-1185">Reference proteome</keyword>
<evidence type="ECO:0000256" key="9">
    <source>
        <dbReference type="ARBA" id="ARBA00044021"/>
    </source>
</evidence>
<comment type="function">
    <text evidence="11">Transfers the glycosyl residue from UDP-Glc to the non-reducing end of alpha-1,4-glucan.</text>
</comment>
<reference evidence="12 13" key="1">
    <citation type="submission" date="2016-02" db="EMBL/GenBank/DDBJ databases">
        <title>Band-tailed pigeon sequencing and assembly.</title>
        <authorList>
            <person name="Soares A.E."/>
            <person name="Novak B.J."/>
            <person name="Rice E.S."/>
            <person name="O'Connell B."/>
            <person name="Chang D."/>
            <person name="Weber S."/>
            <person name="Shapiro B."/>
        </authorList>
    </citation>
    <scope>NUCLEOTIDE SEQUENCE [LARGE SCALE GENOMIC DNA]</scope>
    <source>
        <strain evidence="12">BTP2013</strain>
        <tissue evidence="12">Blood</tissue>
    </source>
</reference>
<dbReference type="STRING" id="372326.A0A1V4L178"/>
<evidence type="ECO:0000256" key="3">
    <source>
        <dbReference type="ARBA" id="ARBA00022533"/>
    </source>
</evidence>
<evidence type="ECO:0000256" key="2">
    <source>
        <dbReference type="ARBA" id="ARBA00010686"/>
    </source>
</evidence>
<comment type="similarity">
    <text evidence="2 11">Belongs to the glycosyltransferase 3 family.</text>
</comment>
<accession>A0A1V4L178</accession>
<dbReference type="GO" id="GO:0004373">
    <property type="term" value="F:alpha-1,4-glucan glucosyltransferase (UDP-glucose donor) activity"/>
    <property type="evidence" value="ECO:0007669"/>
    <property type="project" value="UniProtKB-EC"/>
</dbReference>
<evidence type="ECO:0000313" key="12">
    <source>
        <dbReference type="EMBL" id="OPJ89977.1"/>
    </source>
</evidence>
<evidence type="ECO:0000256" key="1">
    <source>
        <dbReference type="ARBA" id="ARBA00004964"/>
    </source>
</evidence>
<dbReference type="OrthoDB" id="6335297at2759"/>
<evidence type="ECO:0000256" key="8">
    <source>
        <dbReference type="ARBA" id="ARBA00043883"/>
    </source>
</evidence>
<dbReference type="PANTHER" id="PTHR10176:SF2">
    <property type="entry name" value="GLYCOGEN [STARCH] SYNTHASE, MUSCLE"/>
    <property type="match status" value="1"/>
</dbReference>
<proteinExistence type="inferred from homology"/>
<name>A0A1V4L178_PATFA</name>
<dbReference type="Pfam" id="PF05693">
    <property type="entry name" value="Glycogen_syn"/>
    <property type="match status" value="1"/>
</dbReference>
<dbReference type="EC" id="2.4.1.11" evidence="11"/>
<dbReference type="GO" id="GO:0005978">
    <property type="term" value="P:glycogen biosynthetic process"/>
    <property type="evidence" value="ECO:0007669"/>
    <property type="project" value="UniProtKB-UniPathway"/>
</dbReference>
<protein>
    <recommendedName>
        <fullName evidence="11">Glycogen [starch] synthase</fullName>
        <ecNumber evidence="11">2.4.1.11</ecNumber>
    </recommendedName>
</protein>
<evidence type="ECO:0000256" key="6">
    <source>
        <dbReference type="ARBA" id="ARBA00022679"/>
    </source>
</evidence>
<comment type="function">
    <text evidence="8">Glycogen synthase participates in the glycogen biosynthetic process along with glycogenin and glycogen branching enzyme. Extends the primer composed of a few glucose units formed by glycogenin by adding new glucose units to it. In this context, glycogen synthase transfers the glycosyl residue from UDP-Glc to the non-reducing end of alpha-1,4-glucan.</text>
</comment>
<evidence type="ECO:0000313" key="13">
    <source>
        <dbReference type="Proteomes" id="UP000190648"/>
    </source>
</evidence>
<comment type="caution">
    <text evidence="12">The sequence shown here is derived from an EMBL/GenBank/DDBJ whole genome shotgun (WGS) entry which is preliminary data.</text>
</comment>
<evidence type="ECO:0000256" key="5">
    <source>
        <dbReference type="ARBA" id="ARBA00022676"/>
    </source>
</evidence>
<organism evidence="12 13">
    <name type="scientific">Patagioenas fasciata monilis</name>
    <dbReference type="NCBI Taxonomy" id="372326"/>
    <lineage>
        <taxon>Eukaryota</taxon>
        <taxon>Metazoa</taxon>
        <taxon>Chordata</taxon>
        <taxon>Craniata</taxon>
        <taxon>Vertebrata</taxon>
        <taxon>Euteleostomi</taxon>
        <taxon>Archelosauria</taxon>
        <taxon>Archosauria</taxon>
        <taxon>Dinosauria</taxon>
        <taxon>Saurischia</taxon>
        <taxon>Theropoda</taxon>
        <taxon>Coelurosauria</taxon>
        <taxon>Aves</taxon>
        <taxon>Neognathae</taxon>
        <taxon>Neoaves</taxon>
        <taxon>Columbimorphae</taxon>
        <taxon>Columbiformes</taxon>
        <taxon>Columbidae</taxon>
        <taxon>Patagioenas</taxon>
    </lineage>
</organism>
<dbReference type="EMBL" id="LSYS01000736">
    <property type="protein sequence ID" value="OPJ89977.1"/>
    <property type="molecule type" value="Genomic_DNA"/>
</dbReference>
<dbReference type="Gene3D" id="3.40.50.2000">
    <property type="entry name" value="Glycogen Phosphorylase B"/>
    <property type="match status" value="2"/>
</dbReference>
<comment type="pathway">
    <text evidence="1 11">Glycan biosynthesis; glycogen biosynthesis.</text>
</comment>
<dbReference type="SUPFAM" id="SSF53756">
    <property type="entry name" value="UDP-Glycosyltransferase/glycogen phosphorylase"/>
    <property type="match status" value="1"/>
</dbReference>
<dbReference type="PANTHER" id="PTHR10176">
    <property type="entry name" value="GLYCOGEN SYNTHASE"/>
    <property type="match status" value="1"/>
</dbReference>
<comment type="catalytic activity">
    <reaction evidence="10">
        <text>[(1-&gt;4)-alpha-D-glucosyl](n) + UDP-alpha-D-glucose = [(1-&gt;4)-alpha-D-glucosyl](n+1) + UDP + H(+)</text>
        <dbReference type="Rhea" id="RHEA:18549"/>
        <dbReference type="Rhea" id="RHEA-COMP:9584"/>
        <dbReference type="Rhea" id="RHEA-COMP:9587"/>
        <dbReference type="ChEBI" id="CHEBI:15378"/>
        <dbReference type="ChEBI" id="CHEBI:15444"/>
        <dbReference type="ChEBI" id="CHEBI:58223"/>
        <dbReference type="ChEBI" id="CHEBI:58885"/>
        <dbReference type="EC" id="2.4.1.11"/>
    </reaction>
    <physiologicalReaction direction="left-to-right" evidence="10">
        <dbReference type="Rhea" id="RHEA:18550"/>
    </physiologicalReaction>
</comment>
<keyword evidence="4" id="KW-0597">Phosphoprotein</keyword>
<dbReference type="UniPathway" id="UPA00164"/>
<evidence type="ECO:0000256" key="4">
    <source>
        <dbReference type="ARBA" id="ARBA00022553"/>
    </source>
</evidence>
<keyword evidence="6 11" id="KW-0808">Transferase</keyword>
<dbReference type="GO" id="GO:0005737">
    <property type="term" value="C:cytoplasm"/>
    <property type="evidence" value="ECO:0007669"/>
    <property type="project" value="TreeGrafter"/>
</dbReference>
<dbReference type="InterPro" id="IPR008631">
    <property type="entry name" value="Glycogen_synth"/>
</dbReference>
<keyword evidence="3" id="KW-0021">Allosteric enzyme</keyword>
<evidence type="ECO:0000256" key="10">
    <source>
        <dbReference type="ARBA" id="ARBA00047345"/>
    </source>
</evidence>
<evidence type="ECO:0000256" key="11">
    <source>
        <dbReference type="RuleBase" id="RU363104"/>
    </source>
</evidence>
<dbReference type="Proteomes" id="UP000190648">
    <property type="component" value="Unassembled WGS sequence"/>
</dbReference>
<gene>
    <name evidence="12" type="ORF">AV530_004550</name>
</gene>
<sequence length="194" mass="21172">MVVLCPIFGLQVHFGRWLIEGSPAVVLLDVGATSWSLERWKGELWESCAIGVPWYDREANDAVLFGFLVAWFLGEFDVDKEAGERQIYHRYCLERAAAHCAHVLTTVSHVTAAEAEHLLKRKPDLVTPNGLNVRKFSAMHEFQNLHAQSKARVQEFVRGHFYGSSGESGGVLGSSGVSGGGGCPGGFGGLWVSL</sequence>
<keyword evidence="7 11" id="KW-0320">Glycogen biosynthesis</keyword>
<comment type="subunit">
    <text evidence="9">Part of the GYS1-GYG1 complex, a heterooctamer composed of a tetramer of GYS1 and 2 dimers of GYG1, where each GYS1 protomer binds to one GYG1 subunit (via GYG1 C-terminus); the GYS1 tetramer may dissociate from GYG1 dimers to continue glycogen polymerization on its own.</text>
</comment>